<evidence type="ECO:0000259" key="1">
    <source>
        <dbReference type="Pfam" id="PF03372"/>
    </source>
</evidence>
<dbReference type="OrthoDB" id="5294090at2"/>
<dbReference type="Gene3D" id="3.60.10.10">
    <property type="entry name" value="Endonuclease/exonuclease/phosphatase"/>
    <property type="match status" value="1"/>
</dbReference>
<organism evidence="2 3">
    <name type="scientific">Pseudothauera rhizosphaerae</name>
    <dbReference type="NCBI Taxonomy" id="2565932"/>
    <lineage>
        <taxon>Bacteria</taxon>
        <taxon>Pseudomonadati</taxon>
        <taxon>Pseudomonadota</taxon>
        <taxon>Betaproteobacteria</taxon>
        <taxon>Rhodocyclales</taxon>
        <taxon>Zoogloeaceae</taxon>
        <taxon>Pseudothauera</taxon>
    </lineage>
</organism>
<protein>
    <submittedName>
        <fullName evidence="2">Endonuclease</fullName>
    </submittedName>
</protein>
<dbReference type="GO" id="GO:0016020">
    <property type="term" value="C:membrane"/>
    <property type="evidence" value="ECO:0007669"/>
    <property type="project" value="GOC"/>
</dbReference>
<evidence type="ECO:0000313" key="2">
    <source>
        <dbReference type="EMBL" id="THF62771.1"/>
    </source>
</evidence>
<dbReference type="PANTHER" id="PTHR14859:SF0">
    <property type="entry name" value="ENDONUCLEASE_EXONUCLEASE_PHOSPHATASE FAMILY PROTEIN, EXPRESSED"/>
    <property type="match status" value="1"/>
</dbReference>
<evidence type="ECO:0000313" key="3">
    <source>
        <dbReference type="Proteomes" id="UP000307956"/>
    </source>
</evidence>
<keyword evidence="2" id="KW-0378">Hydrolase</keyword>
<dbReference type="SUPFAM" id="SSF56219">
    <property type="entry name" value="DNase I-like"/>
    <property type="match status" value="1"/>
</dbReference>
<dbReference type="GO" id="GO:0004519">
    <property type="term" value="F:endonuclease activity"/>
    <property type="evidence" value="ECO:0007669"/>
    <property type="project" value="UniProtKB-KW"/>
</dbReference>
<keyword evidence="3" id="KW-1185">Reference proteome</keyword>
<dbReference type="InterPro" id="IPR036691">
    <property type="entry name" value="Endo/exonu/phosph_ase_sf"/>
</dbReference>
<dbReference type="GO" id="GO:0006506">
    <property type="term" value="P:GPI anchor biosynthetic process"/>
    <property type="evidence" value="ECO:0007669"/>
    <property type="project" value="TreeGrafter"/>
</dbReference>
<dbReference type="AlphaFoldDB" id="A0A4S4ASE0"/>
<accession>A0A4S4ASE0</accession>
<dbReference type="EMBL" id="SSOD01000004">
    <property type="protein sequence ID" value="THF62771.1"/>
    <property type="molecule type" value="Genomic_DNA"/>
</dbReference>
<dbReference type="Proteomes" id="UP000307956">
    <property type="component" value="Unassembled WGS sequence"/>
</dbReference>
<comment type="caution">
    <text evidence="2">The sequence shown here is derived from an EMBL/GenBank/DDBJ whole genome shotgun (WGS) entry which is preliminary data.</text>
</comment>
<name>A0A4S4ASE0_9RHOO</name>
<keyword evidence="2" id="KW-0255">Endonuclease</keyword>
<dbReference type="Pfam" id="PF03372">
    <property type="entry name" value="Exo_endo_phos"/>
    <property type="match status" value="1"/>
</dbReference>
<keyword evidence="2" id="KW-0540">Nuclease</keyword>
<sequence length="289" mass="31133">MKIVSWNIQWGRGADGRVDLERTVRALRALGGTGGADVICLQEVASNLAGLPGGAREDEPAWFAEAFPGYEPAFGAALDVRDGEGGRSRFGNLVLSRLPVDQVFRHLLPSPPDPAQPSMQRVCVETVVAVPWGWLRVMTTHLEYYSQRQRRAQAEALRALQREAAANAVAVGGGVRDEGNPAFAARPRPASAVLCGDFNCEPDSPELAALCEPLGNVGPGWRDAWQIRHPQLAHEPTVGLHGAEWPDRPYCCDYFFVTADLAGLVKGVEVDTDTPASDHQPVVLTLALG</sequence>
<feature type="domain" description="Endonuclease/exonuclease/phosphatase" evidence="1">
    <location>
        <begin position="4"/>
        <end position="279"/>
    </location>
</feature>
<dbReference type="PANTHER" id="PTHR14859">
    <property type="entry name" value="CALCOFLUOR WHITE HYPERSENSITIVE PROTEIN PRECURSOR"/>
    <property type="match status" value="1"/>
</dbReference>
<dbReference type="InterPro" id="IPR005135">
    <property type="entry name" value="Endo/exonuclease/phosphatase"/>
</dbReference>
<reference evidence="2 3" key="1">
    <citation type="submission" date="2019-04" db="EMBL/GenBank/DDBJ databases">
        <title>Azoarcus rhizosphaerae sp. nov. isolated from rhizosphere of Ficus religiosa.</title>
        <authorList>
            <person name="Lin S.-Y."/>
            <person name="Hameed A."/>
            <person name="Hsu Y.-H."/>
            <person name="Young C.-C."/>
        </authorList>
    </citation>
    <scope>NUCLEOTIDE SEQUENCE [LARGE SCALE GENOMIC DNA]</scope>
    <source>
        <strain evidence="2 3">CC-YHH848</strain>
    </source>
</reference>
<proteinExistence type="predicted"/>
<dbReference type="InterPro" id="IPR051916">
    <property type="entry name" value="GPI-anchor_lipid_remodeler"/>
</dbReference>
<gene>
    <name evidence="2" type="ORF">E6O51_06455</name>
</gene>